<keyword evidence="2 6" id="KW-0547">Nucleotide-binding</keyword>
<evidence type="ECO:0000256" key="5">
    <source>
        <dbReference type="ARBA" id="ARBA00023175"/>
    </source>
</evidence>
<dbReference type="GO" id="GO:0008017">
    <property type="term" value="F:microtubule binding"/>
    <property type="evidence" value="ECO:0007669"/>
    <property type="project" value="InterPro"/>
</dbReference>
<keyword evidence="12" id="KW-1185">Reference proteome</keyword>
<dbReference type="Gene3D" id="3.40.850.10">
    <property type="entry name" value="Kinesin motor domain"/>
    <property type="match status" value="1"/>
</dbReference>
<dbReference type="InterPro" id="IPR036961">
    <property type="entry name" value="Kinesin_motor_dom_sf"/>
</dbReference>
<evidence type="ECO:0000256" key="6">
    <source>
        <dbReference type="PROSITE-ProRule" id="PRU00283"/>
    </source>
</evidence>
<dbReference type="InterPro" id="IPR001752">
    <property type="entry name" value="Kinesin_motor_dom"/>
</dbReference>
<dbReference type="InterPro" id="IPR027640">
    <property type="entry name" value="Kinesin-like_fam"/>
</dbReference>
<feature type="region of interest" description="Disordered" evidence="9">
    <location>
        <begin position="715"/>
        <end position="806"/>
    </location>
</feature>
<dbReference type="GO" id="GO:0005874">
    <property type="term" value="C:microtubule"/>
    <property type="evidence" value="ECO:0007669"/>
    <property type="project" value="UniProtKB-KW"/>
</dbReference>
<evidence type="ECO:0000256" key="4">
    <source>
        <dbReference type="ARBA" id="ARBA00023054"/>
    </source>
</evidence>
<dbReference type="SUPFAM" id="SSF52540">
    <property type="entry name" value="P-loop containing nucleoside triphosphate hydrolases"/>
    <property type="match status" value="1"/>
</dbReference>
<organism evidence="11 12">
    <name type="scientific">Effrenium voratum</name>
    <dbReference type="NCBI Taxonomy" id="2562239"/>
    <lineage>
        <taxon>Eukaryota</taxon>
        <taxon>Sar</taxon>
        <taxon>Alveolata</taxon>
        <taxon>Dinophyceae</taxon>
        <taxon>Suessiales</taxon>
        <taxon>Symbiodiniaceae</taxon>
        <taxon>Effrenium</taxon>
    </lineage>
</organism>
<evidence type="ECO:0000256" key="8">
    <source>
        <dbReference type="SAM" id="Coils"/>
    </source>
</evidence>
<dbReference type="InterPro" id="IPR019821">
    <property type="entry name" value="Kinesin_motor_CS"/>
</dbReference>
<evidence type="ECO:0000256" key="7">
    <source>
        <dbReference type="RuleBase" id="RU000394"/>
    </source>
</evidence>
<evidence type="ECO:0000256" key="9">
    <source>
        <dbReference type="SAM" id="MobiDB-lite"/>
    </source>
</evidence>
<dbReference type="InterPro" id="IPR027417">
    <property type="entry name" value="P-loop_NTPase"/>
</dbReference>
<evidence type="ECO:0000256" key="1">
    <source>
        <dbReference type="ARBA" id="ARBA00022701"/>
    </source>
</evidence>
<proteinExistence type="inferred from homology"/>
<dbReference type="PROSITE" id="PS50067">
    <property type="entry name" value="KINESIN_MOTOR_2"/>
    <property type="match status" value="1"/>
</dbReference>
<accession>A0AA36N8M9</accession>
<evidence type="ECO:0000256" key="3">
    <source>
        <dbReference type="ARBA" id="ARBA00022840"/>
    </source>
</evidence>
<dbReference type="AlphaFoldDB" id="A0AA36N8M9"/>
<dbReference type="FunFam" id="3.40.850.10:FF:000056">
    <property type="entry name" value="Kinesin-like protein"/>
    <property type="match status" value="1"/>
</dbReference>
<dbReference type="Pfam" id="PF00225">
    <property type="entry name" value="Kinesin"/>
    <property type="match status" value="1"/>
</dbReference>
<comment type="caution">
    <text evidence="11">The sequence shown here is derived from an EMBL/GenBank/DDBJ whole genome shotgun (WGS) entry which is preliminary data.</text>
</comment>
<evidence type="ECO:0000313" key="11">
    <source>
        <dbReference type="EMBL" id="CAJ1398242.1"/>
    </source>
</evidence>
<dbReference type="SMART" id="SM00129">
    <property type="entry name" value="KISc"/>
    <property type="match status" value="1"/>
</dbReference>
<dbReference type="EMBL" id="CAUJNA010003294">
    <property type="protein sequence ID" value="CAJ1398242.1"/>
    <property type="molecule type" value="Genomic_DNA"/>
</dbReference>
<evidence type="ECO:0000259" key="10">
    <source>
        <dbReference type="PROSITE" id="PS50067"/>
    </source>
</evidence>
<feature type="domain" description="Kinesin motor" evidence="10">
    <location>
        <begin position="14"/>
        <end position="343"/>
    </location>
</feature>
<feature type="region of interest" description="Disordered" evidence="9">
    <location>
        <begin position="623"/>
        <end position="646"/>
    </location>
</feature>
<dbReference type="PROSITE" id="PS00411">
    <property type="entry name" value="KINESIN_MOTOR_1"/>
    <property type="match status" value="1"/>
</dbReference>
<keyword evidence="1 7" id="KW-0493">Microtubule</keyword>
<dbReference type="GO" id="GO:0005524">
    <property type="term" value="F:ATP binding"/>
    <property type="evidence" value="ECO:0007669"/>
    <property type="project" value="UniProtKB-UniRule"/>
</dbReference>
<evidence type="ECO:0000313" key="12">
    <source>
        <dbReference type="Proteomes" id="UP001178507"/>
    </source>
</evidence>
<feature type="binding site" evidence="6">
    <location>
        <begin position="107"/>
        <end position="114"/>
    </location>
    <ligand>
        <name>ATP</name>
        <dbReference type="ChEBI" id="CHEBI:30616"/>
    </ligand>
</feature>
<keyword evidence="4 8" id="KW-0175">Coiled coil</keyword>
<keyword evidence="5 6" id="KW-0505">Motor protein</keyword>
<dbReference type="PANTHER" id="PTHR47968">
    <property type="entry name" value="CENTROMERE PROTEIN E"/>
    <property type="match status" value="1"/>
</dbReference>
<feature type="compositionally biased region" description="Basic and acidic residues" evidence="9">
    <location>
        <begin position="772"/>
        <end position="783"/>
    </location>
</feature>
<feature type="coiled-coil region" evidence="8">
    <location>
        <begin position="419"/>
        <end position="453"/>
    </location>
</feature>
<protein>
    <recommendedName>
        <fullName evidence="7">Kinesin-like protein</fullName>
    </recommendedName>
</protein>
<comment type="similarity">
    <text evidence="6 7">Belongs to the TRAFAC class myosin-kinesin ATPase superfamily. Kinesin family.</text>
</comment>
<keyword evidence="3 6" id="KW-0067">ATP-binding</keyword>
<feature type="compositionally biased region" description="Basic and acidic residues" evidence="9">
    <location>
        <begin position="624"/>
        <end position="645"/>
    </location>
</feature>
<evidence type="ECO:0000256" key="2">
    <source>
        <dbReference type="ARBA" id="ARBA00022741"/>
    </source>
</evidence>
<dbReference type="PRINTS" id="PR00380">
    <property type="entry name" value="KINESINHEAVY"/>
</dbReference>
<gene>
    <name evidence="11" type="ORF">EVOR1521_LOCUS22083</name>
</gene>
<dbReference type="GO" id="GO:0007018">
    <property type="term" value="P:microtubule-based movement"/>
    <property type="evidence" value="ECO:0007669"/>
    <property type="project" value="InterPro"/>
</dbReference>
<sequence length="806" mass="90357">MSSSTLGDGEDSSRIRVAVRCRPLFATEKNSDVVDICRILDEHLVILLDPGAASNDYLRQEKSKEKRFAFDQAFDAQTDSQRVFEATAQPLIGSVLQGFNCSVFAYGSTGAGKTFTMIGTDTEPGIMSRTVDGIFQHAASDGSLSVTCCFVEVYNEVLRDLGSRDGREGMLDLREDPVTGPSLTGVTEIQAKSVEQVMELLQEGNKRRTTEPTAMNVTSSRSHAVFQVRLERRDPRSEGVMIGKLSMIDLAGSERASQTNNSGLRFLEGANINRSLLALGNCINALASGSSFVPFRDSKLTRLLKDSLGGSCRTVMIANISPNHLSYEDTLNTLKYANRAKNIRVSALQQLVQPDDHVRQYEHAISDLRQEAALLKAKLVRRAATNPMPESEAEAGDEACLKEASENWKVEIIRNLESRSSLQRSLMEVEKALSQWKAELQEAKEVITCWKERRPVATPSRPRRSAEPRTLDEWQDLVSQIEENMAENAATRRSLAQRLQQNKEAGKELQEQLPRRVLNEDLRAFLELIQRVKVLEYERLELDHFWEIHRRQLVDRDDEIAMLREQLRLRNRHLRALHAQLPEEHHDQLGDRALLDTSDTTEHGPLRVMQAWAPAKEAEDFDNWDTRPLRQRERRSSDDKSKDSAELQDCISANVIDWRALEVPLASQIKGLAVLQEEGGEVARLLLPQPPAPPIAIPPPTQKRGRQFTGLAAHGVAPAPPVPMRRHERSPPRAYASEVALRRDPGPGPGLNSAREAREARSPLNPLLRAYGLRDQRQMDRVGNRRSSPWRRGGMGKAGKIMVAPR</sequence>
<name>A0AA36N8M9_9DINO</name>
<dbReference type="Proteomes" id="UP001178507">
    <property type="component" value="Unassembled WGS sequence"/>
</dbReference>
<reference evidence="11" key="1">
    <citation type="submission" date="2023-08" db="EMBL/GenBank/DDBJ databases">
        <authorList>
            <person name="Chen Y."/>
            <person name="Shah S."/>
            <person name="Dougan E. K."/>
            <person name="Thang M."/>
            <person name="Chan C."/>
        </authorList>
    </citation>
    <scope>NUCLEOTIDE SEQUENCE</scope>
</reference>
<dbReference type="GO" id="GO:0003777">
    <property type="term" value="F:microtubule motor activity"/>
    <property type="evidence" value="ECO:0007669"/>
    <property type="project" value="InterPro"/>
</dbReference>
<dbReference type="PANTHER" id="PTHR47968:SF13">
    <property type="entry name" value="KINESIN-LIKE PROTEIN KIF19 ISOFORM X1"/>
    <property type="match status" value="1"/>
</dbReference>